<dbReference type="InterPro" id="IPR036291">
    <property type="entry name" value="NAD(P)-bd_dom_sf"/>
</dbReference>
<name>A0ABV1LWZ5_9BURK</name>
<accession>A0ABV1LWZ5</accession>
<dbReference type="InterPro" id="IPR002347">
    <property type="entry name" value="SDR_fam"/>
</dbReference>
<evidence type="ECO:0000313" key="1">
    <source>
        <dbReference type="EMBL" id="MEQ5843747.1"/>
    </source>
</evidence>
<dbReference type="PRINTS" id="PR00081">
    <property type="entry name" value="GDHRDH"/>
</dbReference>
<dbReference type="PANTHER" id="PTHR43431">
    <property type="entry name" value="OXIDOREDUCTASE, SHORT CHAIN DEHYDROGENASE/REDUCTASE FAMILY (AFU_ORTHOLOGUE AFUA_5G14000)"/>
    <property type="match status" value="1"/>
</dbReference>
<protein>
    <submittedName>
        <fullName evidence="1">SDR family NAD(P)-dependent oxidoreductase</fullName>
    </submittedName>
</protein>
<dbReference type="Pfam" id="PF00106">
    <property type="entry name" value="adh_short"/>
    <property type="match status" value="1"/>
</dbReference>
<gene>
    <name evidence="1" type="ORF">N0A02_30265</name>
</gene>
<keyword evidence="2" id="KW-1185">Reference proteome</keyword>
<dbReference type="SUPFAM" id="SSF51735">
    <property type="entry name" value="NAD(P)-binding Rossmann-fold domains"/>
    <property type="match status" value="1"/>
</dbReference>
<dbReference type="Proteomes" id="UP001469089">
    <property type="component" value="Unassembled WGS sequence"/>
</dbReference>
<sequence length="221" mass="23372">MKTYLVIGAGPGIGLATAGRFAAAGYRVVIAARNPSRLEPLIRPLRDAGHSIEFEQIDASRPAEVAGLVRKHGPDLAVLHYNAGVLHYDANGQLQPRRLEDETVDTLTSETTVNLTSALAAVQAARDVMTTRGQGTILLTGGGFGIEPTSDFLNISIAKAALRAATKALFSPLQAEGIHIATVTVSTVVAAGTGQSVEIAEAFFNLHAQARPDWTWETIYS</sequence>
<proteinExistence type="predicted"/>
<dbReference type="PANTHER" id="PTHR43431:SF1">
    <property type="entry name" value="OS08G0476300 PROTEIN"/>
    <property type="match status" value="1"/>
</dbReference>
<evidence type="ECO:0000313" key="2">
    <source>
        <dbReference type="Proteomes" id="UP001469089"/>
    </source>
</evidence>
<organism evidence="1 2">
    <name type="scientific">Paraburkholderia acidicola</name>
    <dbReference type="NCBI Taxonomy" id="1912599"/>
    <lineage>
        <taxon>Bacteria</taxon>
        <taxon>Pseudomonadati</taxon>
        <taxon>Pseudomonadota</taxon>
        <taxon>Betaproteobacteria</taxon>
        <taxon>Burkholderiales</taxon>
        <taxon>Burkholderiaceae</taxon>
        <taxon>Paraburkholderia</taxon>
    </lineage>
</organism>
<dbReference type="Gene3D" id="3.40.50.720">
    <property type="entry name" value="NAD(P)-binding Rossmann-like Domain"/>
    <property type="match status" value="1"/>
</dbReference>
<comment type="caution">
    <text evidence="1">The sequence shown here is derived from an EMBL/GenBank/DDBJ whole genome shotgun (WGS) entry which is preliminary data.</text>
</comment>
<dbReference type="RefSeq" id="WP_349545354.1">
    <property type="nucleotide sequence ID" value="NZ_JAOALG010000002.1"/>
</dbReference>
<reference evidence="1 2" key="1">
    <citation type="journal article" date="2024" name="Chem. Sci.">
        <title>Discovery of a lagriamide polyketide by integrated genome mining, isotopic labeling, and untargeted metabolomics.</title>
        <authorList>
            <person name="Fergusson C.H."/>
            <person name="Saulog J."/>
            <person name="Paulo B.S."/>
            <person name="Wilson D.M."/>
            <person name="Liu D.Y."/>
            <person name="Morehouse N.J."/>
            <person name="Waterworth S."/>
            <person name="Barkei J."/>
            <person name="Gray C.A."/>
            <person name="Kwan J.C."/>
            <person name="Eustaquio A.S."/>
            <person name="Linington R.G."/>
        </authorList>
    </citation>
    <scope>NUCLEOTIDE SEQUENCE [LARGE SCALE GENOMIC DNA]</scope>
    <source>
        <strain evidence="1 2">RL17-338-BIF-B</strain>
    </source>
</reference>
<dbReference type="EMBL" id="JAOALG010000002">
    <property type="protein sequence ID" value="MEQ5843747.1"/>
    <property type="molecule type" value="Genomic_DNA"/>
</dbReference>